<comment type="caution">
    <text evidence="4">The sequence shown here is derived from an EMBL/GenBank/DDBJ whole genome shotgun (WGS) entry which is preliminary data.</text>
</comment>
<feature type="repeat" description="WD" evidence="3">
    <location>
        <begin position="343"/>
        <end position="376"/>
    </location>
</feature>
<dbReference type="InterPro" id="IPR036322">
    <property type="entry name" value="WD40_repeat_dom_sf"/>
</dbReference>
<dbReference type="GO" id="GO:0005929">
    <property type="term" value="C:cilium"/>
    <property type="evidence" value="ECO:0007669"/>
    <property type="project" value="UniProtKB-ARBA"/>
</dbReference>
<feature type="repeat" description="WD" evidence="3">
    <location>
        <begin position="470"/>
        <end position="511"/>
    </location>
</feature>
<reference evidence="4" key="1">
    <citation type="submission" date="2021-05" db="EMBL/GenBank/DDBJ databases">
        <title>The genome of the haptophyte Pavlova lutheri (Diacronema luteri, Pavlovales) - a model for lipid biosynthesis in eukaryotic algae.</title>
        <authorList>
            <person name="Hulatt C.J."/>
            <person name="Posewitz M.C."/>
        </authorList>
    </citation>
    <scope>NUCLEOTIDE SEQUENCE</scope>
    <source>
        <strain evidence="4">NIVA-4/92</strain>
    </source>
</reference>
<dbReference type="PROSITE" id="PS50294">
    <property type="entry name" value="WD_REPEATS_REGION"/>
    <property type="match status" value="3"/>
</dbReference>
<evidence type="ECO:0008006" key="6">
    <source>
        <dbReference type="Google" id="ProtNLM"/>
    </source>
</evidence>
<protein>
    <recommendedName>
        <fullName evidence="6">Guanine nucleotide-binding protein subunit beta-like protein</fullName>
    </recommendedName>
</protein>
<dbReference type="AlphaFoldDB" id="A0A8J5XUL4"/>
<dbReference type="SMART" id="SM00564">
    <property type="entry name" value="PQQ"/>
    <property type="match status" value="2"/>
</dbReference>
<evidence type="ECO:0000256" key="2">
    <source>
        <dbReference type="ARBA" id="ARBA00022737"/>
    </source>
</evidence>
<evidence type="ECO:0000313" key="4">
    <source>
        <dbReference type="EMBL" id="KAG8469276.1"/>
    </source>
</evidence>
<feature type="repeat" description="WD" evidence="3">
    <location>
        <begin position="600"/>
        <end position="637"/>
    </location>
</feature>
<dbReference type="EMBL" id="JAGTXO010000003">
    <property type="protein sequence ID" value="KAG8469276.1"/>
    <property type="molecule type" value="Genomic_DNA"/>
</dbReference>
<accession>A0A8J5XUL4</accession>
<dbReference type="Pfam" id="PF00400">
    <property type="entry name" value="WD40"/>
    <property type="match status" value="7"/>
</dbReference>
<evidence type="ECO:0000256" key="3">
    <source>
        <dbReference type="PROSITE-ProRule" id="PRU00221"/>
    </source>
</evidence>
<dbReference type="InterPro" id="IPR015943">
    <property type="entry name" value="WD40/YVTN_repeat-like_dom_sf"/>
</dbReference>
<dbReference type="PROSITE" id="PS00678">
    <property type="entry name" value="WD_REPEATS_1"/>
    <property type="match status" value="1"/>
</dbReference>
<proteinExistence type="predicted"/>
<gene>
    <name evidence="4" type="ORF">KFE25_007794</name>
</gene>
<organism evidence="4 5">
    <name type="scientific">Diacronema lutheri</name>
    <name type="common">Unicellular marine alga</name>
    <name type="synonym">Monochrysis lutheri</name>
    <dbReference type="NCBI Taxonomy" id="2081491"/>
    <lineage>
        <taxon>Eukaryota</taxon>
        <taxon>Haptista</taxon>
        <taxon>Haptophyta</taxon>
        <taxon>Pavlovophyceae</taxon>
        <taxon>Pavlovales</taxon>
        <taxon>Pavlovaceae</taxon>
        <taxon>Diacronema</taxon>
    </lineage>
</organism>
<dbReference type="OrthoDB" id="10264376at2759"/>
<dbReference type="InterPro" id="IPR019775">
    <property type="entry name" value="WD40_repeat_CS"/>
</dbReference>
<keyword evidence="2" id="KW-0677">Repeat</keyword>
<dbReference type="SUPFAM" id="SSF50978">
    <property type="entry name" value="WD40 repeat-like"/>
    <property type="match status" value="2"/>
</dbReference>
<dbReference type="PANTHER" id="PTHR13720:SF39">
    <property type="entry name" value="F-BOX DOMAIN-CONTAINING PROTEIN"/>
    <property type="match status" value="1"/>
</dbReference>
<dbReference type="InterPro" id="IPR001680">
    <property type="entry name" value="WD40_rpt"/>
</dbReference>
<sequence>MAAAHGPLASVELEHAIGFTGGLAQSLYLLPSGEHAVYVSGACVVIASLSDPHDQAFLRGHTEPISCLHVSADGRLAASGQRGRIADVIVWDLAQRRELYRLQEHDALLDGGISTVSFSDDARFLLTTGIAPEDKKMMVWDMTNGYIVASVERSVATTCAAWGGRVKDVKRRPTTHPQFVTADADGLKYWDLDPMNGLTSEPCLTSNQKRVYTCVAFSTEEDLLFAGTLTGDFCVLNVPRRLSNGELERINLRLTVLVCSGGVHALRVSGRNLYVGGGDGSVTLYDTDYDEGYKPRKVAEALSGAIASIAICAERGTAALGTSTAVIYELDLAAARARPRIVSENHCARVVAVSYAPGDSVRFATASDDLSVRVWNASDYSVETHCSSRNCGRPLSLAFSGTAVFVGWEDGKIRAYDADEGVELWAIDNCHKGGVSALALSHNQRFLCSGGMRGEVRVWELKTRTLVSHLVQHDDQVTSLALSDDDLLLYSASKDKTFICWDLRLEKRLVSHAQGAGGMNAIALLPAPTPEKQVYVLSVGQERKLTYWDMRQTDPINLVPIGREQLCVCASSNGNVVAVGGVDAIVRLYDTLEYALLAECVGHSDAVLALMFSPDDRQLVSTGADGCVLIWNVYTHA</sequence>
<dbReference type="PANTHER" id="PTHR13720">
    <property type="entry name" value="WD-40 REPEAT PROTEIN"/>
    <property type="match status" value="1"/>
</dbReference>
<keyword evidence="1 3" id="KW-0853">WD repeat</keyword>
<dbReference type="SMART" id="SM00320">
    <property type="entry name" value="WD40"/>
    <property type="match status" value="11"/>
</dbReference>
<evidence type="ECO:0000256" key="1">
    <source>
        <dbReference type="ARBA" id="ARBA00022574"/>
    </source>
</evidence>
<name>A0A8J5XUL4_DIALT</name>
<keyword evidence="5" id="KW-1185">Reference proteome</keyword>
<dbReference type="OMA" id="RVWEMKS"/>
<dbReference type="Proteomes" id="UP000751190">
    <property type="component" value="Unassembled WGS sequence"/>
</dbReference>
<dbReference type="Gene3D" id="2.130.10.10">
    <property type="entry name" value="YVTN repeat-like/Quinoprotein amine dehydrogenase"/>
    <property type="match status" value="3"/>
</dbReference>
<dbReference type="InterPro" id="IPR050630">
    <property type="entry name" value="WD_repeat_EMAP"/>
</dbReference>
<evidence type="ECO:0000313" key="5">
    <source>
        <dbReference type="Proteomes" id="UP000751190"/>
    </source>
</evidence>
<feature type="repeat" description="WD" evidence="3">
    <location>
        <begin position="428"/>
        <end position="469"/>
    </location>
</feature>
<dbReference type="PROSITE" id="PS50082">
    <property type="entry name" value="WD_REPEATS_2"/>
    <property type="match status" value="4"/>
</dbReference>
<dbReference type="InterPro" id="IPR018391">
    <property type="entry name" value="PQQ_b-propeller_rpt"/>
</dbReference>